<dbReference type="AlphaFoldDB" id="A0A4D4JH01"/>
<dbReference type="InterPro" id="IPR050879">
    <property type="entry name" value="Acyltransferase_3"/>
</dbReference>
<keyword evidence="4" id="KW-1185">Reference proteome</keyword>
<gene>
    <name evidence="3" type="ORF">GTS_48100</name>
</gene>
<keyword evidence="1" id="KW-1133">Transmembrane helix</keyword>
<keyword evidence="1" id="KW-0812">Transmembrane</keyword>
<feature type="transmembrane region" description="Helical" evidence="1">
    <location>
        <begin position="275"/>
        <end position="293"/>
    </location>
</feature>
<feature type="transmembrane region" description="Helical" evidence="1">
    <location>
        <begin position="98"/>
        <end position="119"/>
    </location>
</feature>
<evidence type="ECO:0000256" key="1">
    <source>
        <dbReference type="SAM" id="Phobius"/>
    </source>
</evidence>
<dbReference type="RefSeq" id="WP_225978697.1">
    <property type="nucleotide sequence ID" value="NZ_BJFL01000035.1"/>
</dbReference>
<proteinExistence type="predicted"/>
<keyword evidence="1" id="KW-0472">Membrane</keyword>
<dbReference type="PANTHER" id="PTHR23028:SF53">
    <property type="entry name" value="ACYL_TRANSF_3 DOMAIN-CONTAINING PROTEIN"/>
    <property type="match status" value="1"/>
</dbReference>
<sequence length="421" mass="46163">MSGRAAGGGERLSYFEGYRAIGAVVVVIFHAYQHNRDPVTWHWPLEGTTWHDLLRATDLVVDLFFVQSAFLLGRPYLRACLDGERRQHARAFLVRRAARVLPLYYTAILLVWAISNPILPGDWPDLLLHVTFTQTFSQAKIFYTNGPAWSLAVEMQFYLLLAVLGALAQRICGRLRHRSARLAVLLLGIAVLAGACDGYRLLAVSAWRLPDTYWPAWFGLPAKLDVFAAGLLLALLAAGGVRLPGAAARRLVGAAGIAVLVGGSVVRLRPGFPETFVHGVYGAGCALVHGASVLGGSHGPRWARVRWLVALGGMSYSLYLWHEPVLRLLDSHGLLPERGTAAGFGFTAVLLLAVSLPVAWLSYHAVERTGQFVARAFDGEGRRREYYRPLPDLPAPPQIRDVTEVLSLRGRLPAGTWPTRD</sequence>
<comment type="caution">
    <text evidence="3">The sequence shown here is derived from an EMBL/GenBank/DDBJ whole genome shotgun (WGS) entry which is preliminary data.</text>
</comment>
<organism evidence="3 4">
    <name type="scientific">Gandjariella thermophila</name>
    <dbReference type="NCBI Taxonomy" id="1931992"/>
    <lineage>
        <taxon>Bacteria</taxon>
        <taxon>Bacillati</taxon>
        <taxon>Actinomycetota</taxon>
        <taxon>Actinomycetes</taxon>
        <taxon>Pseudonocardiales</taxon>
        <taxon>Pseudonocardiaceae</taxon>
        <taxon>Gandjariella</taxon>
    </lineage>
</organism>
<feature type="transmembrane region" description="Helical" evidence="1">
    <location>
        <begin position="180"/>
        <end position="202"/>
    </location>
</feature>
<feature type="transmembrane region" description="Helical" evidence="1">
    <location>
        <begin position="12"/>
        <end position="33"/>
    </location>
</feature>
<dbReference type="Proteomes" id="UP000298860">
    <property type="component" value="Unassembled WGS sequence"/>
</dbReference>
<feature type="transmembrane region" description="Helical" evidence="1">
    <location>
        <begin position="214"/>
        <end position="239"/>
    </location>
</feature>
<dbReference type="GO" id="GO:0016020">
    <property type="term" value="C:membrane"/>
    <property type="evidence" value="ECO:0007669"/>
    <property type="project" value="TreeGrafter"/>
</dbReference>
<keyword evidence="3" id="KW-0808">Transferase</keyword>
<accession>A0A4D4JH01</accession>
<dbReference type="GO" id="GO:0009103">
    <property type="term" value="P:lipopolysaccharide biosynthetic process"/>
    <property type="evidence" value="ECO:0007669"/>
    <property type="project" value="TreeGrafter"/>
</dbReference>
<reference evidence="4" key="1">
    <citation type="submission" date="2019-04" db="EMBL/GenBank/DDBJ databases">
        <title>Draft genome sequence of Pseudonocardiaceae bacterium SL3-2-4.</title>
        <authorList>
            <person name="Ningsih F."/>
            <person name="Yokota A."/>
            <person name="Sakai Y."/>
            <person name="Nanatani K."/>
            <person name="Yabe S."/>
            <person name="Oetari A."/>
            <person name="Sjamsuridzal W."/>
        </authorList>
    </citation>
    <scope>NUCLEOTIDE SEQUENCE [LARGE SCALE GENOMIC DNA]</scope>
    <source>
        <strain evidence="4">SL3-2-4</strain>
    </source>
</reference>
<evidence type="ECO:0000313" key="3">
    <source>
        <dbReference type="EMBL" id="GDY33177.1"/>
    </source>
</evidence>
<feature type="transmembrane region" description="Helical" evidence="1">
    <location>
        <begin position="251"/>
        <end position="269"/>
    </location>
</feature>
<dbReference type="PANTHER" id="PTHR23028">
    <property type="entry name" value="ACETYLTRANSFERASE"/>
    <property type="match status" value="1"/>
</dbReference>
<feature type="transmembrane region" description="Helical" evidence="1">
    <location>
        <begin position="148"/>
        <end position="168"/>
    </location>
</feature>
<dbReference type="InterPro" id="IPR002656">
    <property type="entry name" value="Acyl_transf_3_dom"/>
</dbReference>
<dbReference type="EMBL" id="BJFL01000035">
    <property type="protein sequence ID" value="GDY33177.1"/>
    <property type="molecule type" value="Genomic_DNA"/>
</dbReference>
<feature type="transmembrane region" description="Helical" evidence="1">
    <location>
        <begin position="305"/>
        <end position="322"/>
    </location>
</feature>
<keyword evidence="3" id="KW-0012">Acyltransferase</keyword>
<feature type="transmembrane region" description="Helical" evidence="1">
    <location>
        <begin position="342"/>
        <end position="363"/>
    </location>
</feature>
<protein>
    <submittedName>
        <fullName evidence="3">Acyltransferase</fullName>
    </submittedName>
</protein>
<evidence type="ECO:0000259" key="2">
    <source>
        <dbReference type="Pfam" id="PF01757"/>
    </source>
</evidence>
<dbReference type="Pfam" id="PF01757">
    <property type="entry name" value="Acyl_transf_3"/>
    <property type="match status" value="1"/>
</dbReference>
<dbReference type="GO" id="GO:0016747">
    <property type="term" value="F:acyltransferase activity, transferring groups other than amino-acyl groups"/>
    <property type="evidence" value="ECO:0007669"/>
    <property type="project" value="InterPro"/>
</dbReference>
<feature type="domain" description="Acyltransferase 3" evidence="2">
    <location>
        <begin position="14"/>
        <end position="362"/>
    </location>
</feature>
<feature type="transmembrane region" description="Helical" evidence="1">
    <location>
        <begin position="53"/>
        <end position="77"/>
    </location>
</feature>
<evidence type="ECO:0000313" key="4">
    <source>
        <dbReference type="Proteomes" id="UP000298860"/>
    </source>
</evidence>
<name>A0A4D4JH01_9PSEU</name>